<feature type="compositionally biased region" description="Basic and acidic residues" evidence="2">
    <location>
        <begin position="40"/>
        <end position="54"/>
    </location>
</feature>
<dbReference type="EMBL" id="JABJWZ010000026">
    <property type="protein sequence ID" value="MBB1252748.1"/>
    <property type="molecule type" value="Genomic_DNA"/>
</dbReference>
<feature type="compositionally biased region" description="Low complexity" evidence="2">
    <location>
        <begin position="57"/>
        <end position="72"/>
    </location>
</feature>
<sequence>MSTTTTAPAPAADTRGATGHPVITAWSAVSPFGIGRDAFRAGLRERRRTADRPEPVGPESPESPESPAGPDGRACTVPSFDVRAALGRKGTRSMDRVTGLAVTTVGALLDDTERNRAVGTGEGAALALGTTTGSAQSMMDFTRDSLTGEQPFFVDPARFPNTVMNCAAGQSAIWYQLKGPNTTIAGGRTAGLHALNYSRRLLAAGRAQTVLCGAAEEYSTARAWLEHHSGAGVAAGGAPLGEGCAMLLVEPSAAPGAAAGQPVLAEVLAVELGVVIGDDVRTALTACLERAFRRAGVAADQVAVVARCEAPGAEGAGESAAVAALLDGVHATDLELTELVGDTGAASAGLQVAGLLAWAEDNPPETNPSEANPPEAARVGLVTSVDRSGGVGCALLRLR</sequence>
<evidence type="ECO:0000256" key="1">
    <source>
        <dbReference type="ARBA" id="ARBA00022679"/>
    </source>
</evidence>
<dbReference type="SUPFAM" id="SSF53901">
    <property type="entry name" value="Thiolase-like"/>
    <property type="match status" value="1"/>
</dbReference>
<accession>A0A7W3ZLG2</accession>
<dbReference type="InterPro" id="IPR014030">
    <property type="entry name" value="Ketoacyl_synth_N"/>
</dbReference>
<dbReference type="RefSeq" id="WP_181353598.1">
    <property type="nucleotide sequence ID" value="NZ_JABJWZ010000026.1"/>
</dbReference>
<gene>
    <name evidence="4" type="ORF">H3146_05125</name>
</gene>
<dbReference type="GO" id="GO:0006633">
    <property type="term" value="P:fatty acid biosynthetic process"/>
    <property type="evidence" value="ECO:0007669"/>
    <property type="project" value="TreeGrafter"/>
</dbReference>
<reference evidence="5" key="1">
    <citation type="submission" date="2020-05" db="EMBL/GenBank/DDBJ databases">
        <title>Classification of alakaliphilic streptomycetes isolated from an alkaline soil next to Lonar Crater, India and a proposal for the recognition of Streptomyces alkaliterrae sp. nov.</title>
        <authorList>
            <person name="Golinska P."/>
        </authorList>
    </citation>
    <scope>NUCLEOTIDE SEQUENCE [LARGE SCALE GENOMIC DNA]</scope>
    <source>
        <strain evidence="5">OF3</strain>
    </source>
</reference>
<dbReference type="PANTHER" id="PTHR11712:SF336">
    <property type="entry name" value="3-OXOACYL-[ACYL-CARRIER-PROTEIN] SYNTHASE, MITOCHONDRIAL"/>
    <property type="match status" value="1"/>
</dbReference>
<dbReference type="PANTHER" id="PTHR11712">
    <property type="entry name" value="POLYKETIDE SYNTHASE-RELATED"/>
    <property type="match status" value="1"/>
</dbReference>
<dbReference type="Pfam" id="PF00109">
    <property type="entry name" value="ketoacyl-synt"/>
    <property type="match status" value="1"/>
</dbReference>
<dbReference type="AlphaFoldDB" id="A0A7W3ZLG2"/>
<dbReference type="Proteomes" id="UP000525686">
    <property type="component" value="Unassembled WGS sequence"/>
</dbReference>
<proteinExistence type="predicted"/>
<dbReference type="InterPro" id="IPR016039">
    <property type="entry name" value="Thiolase-like"/>
</dbReference>
<feature type="compositionally biased region" description="Low complexity" evidence="2">
    <location>
        <begin position="1"/>
        <end position="19"/>
    </location>
</feature>
<evidence type="ECO:0000313" key="4">
    <source>
        <dbReference type="EMBL" id="MBB1252748.1"/>
    </source>
</evidence>
<evidence type="ECO:0000256" key="2">
    <source>
        <dbReference type="SAM" id="MobiDB-lite"/>
    </source>
</evidence>
<keyword evidence="1" id="KW-0808">Transferase</keyword>
<feature type="region of interest" description="Disordered" evidence="2">
    <location>
        <begin position="40"/>
        <end position="76"/>
    </location>
</feature>
<evidence type="ECO:0000313" key="5">
    <source>
        <dbReference type="Proteomes" id="UP000525686"/>
    </source>
</evidence>
<dbReference type="GO" id="GO:0004315">
    <property type="term" value="F:3-oxoacyl-[acyl-carrier-protein] synthase activity"/>
    <property type="evidence" value="ECO:0007669"/>
    <property type="project" value="TreeGrafter"/>
</dbReference>
<evidence type="ECO:0000259" key="3">
    <source>
        <dbReference type="Pfam" id="PF00109"/>
    </source>
</evidence>
<feature type="domain" description="Beta-ketoacyl synthase-like N-terminal" evidence="3">
    <location>
        <begin position="22"/>
        <end position="251"/>
    </location>
</feature>
<comment type="caution">
    <text evidence="4">The sequence shown here is derived from an EMBL/GenBank/DDBJ whole genome shotgun (WGS) entry which is preliminary data.</text>
</comment>
<dbReference type="Gene3D" id="3.40.47.10">
    <property type="match status" value="1"/>
</dbReference>
<feature type="region of interest" description="Disordered" evidence="2">
    <location>
        <begin position="1"/>
        <end position="21"/>
    </location>
</feature>
<name>A0A7W3ZLG2_9ACTN</name>
<protein>
    <submittedName>
        <fullName evidence="4">3-oxoacyl-ACP synthase</fullName>
    </submittedName>
</protein>
<organism evidence="4 5">
    <name type="scientific">Streptomyces alkaliterrae</name>
    <dbReference type="NCBI Taxonomy" id="2213162"/>
    <lineage>
        <taxon>Bacteria</taxon>
        <taxon>Bacillati</taxon>
        <taxon>Actinomycetota</taxon>
        <taxon>Actinomycetes</taxon>
        <taxon>Kitasatosporales</taxon>
        <taxon>Streptomycetaceae</taxon>
        <taxon>Streptomyces</taxon>
    </lineage>
</organism>
<dbReference type="InterPro" id="IPR000794">
    <property type="entry name" value="Beta-ketoacyl_synthase"/>
</dbReference>